<dbReference type="PANTHER" id="PTHR47447">
    <property type="entry name" value="OS03G0856100 PROTEIN"/>
    <property type="match status" value="1"/>
</dbReference>
<dbReference type="InterPro" id="IPR002885">
    <property type="entry name" value="PPR_rpt"/>
</dbReference>
<keyword evidence="7" id="KW-1185">Reference proteome</keyword>
<sequence length="1156" mass="127625">MMLRATLGRIVPRTTAFTGRAVALPLSRAHQPRPLVRVSARTNTSTTASETGSPSAASTQQSQISREDAPLDHASGDGADAEHDAPTAAQGSGEQPKGGKAPSAASALFMPSNNAGHAMSRFYQMEKAGTLKHWTQFDYQHLIGRLYDLTGAQNPKHFVAIHDIMLKNNVSFTPAVLLTLVNVYCDADARLAAAFWRIEEKIKQHREANPSESNDEFARATSALNRDRKRAADRAYVMRAEDLVTQAFDKQTWTGAKIVNELFRMFANRRDIASVERWVQIVGDSSVRPTPSTYRYIIKAYGQVGNVYNAQIWFENYLSANLPRQAPVFEAFAEALAKDGQIGAARDILEQKMIEHNVTPTVFSYTTLLTILIRGEKVFDAKNLLTKLETEDNVPRPDFRTYSAVFENAVEGNHFELAKETFAKLKAEYRFRSSVALSDYGRLCIERGALDEAECVYNFSYDKTGYPEWTFTTDLIPALLAAKNTPAVVAMFEKAYAFMQPQWGMNKFAARDPNFSYLVPAATAAAEGNVALLLKLSDAVVQYSLWSVRPQPRDILFKEYDQQREKLQLTVNDYDVLYTILATFYGLINGQPHLRTVHRYAFTFLDDMIARGLKPTRRISDTAFKAFEVRKMFPAMQQWKQRMAEFQIKTPEIDGPQQHAEQGGGGDAAVVIFTREDRAAAERELVEFCNKGDTKAALTVFDTMADKKFLPTEHLLQQLIGACGRARNLDGISHILKRTLAITAAGMDSDRQVQYQNVLARGMVRAYLGHGWVQDAVKIMEQMTQTFGRNPFRTRDYERLVQVASHRYFQAPAVEQLDLIASKFADYEARWTAAAAGSFKPTSEARASAAYTHCLVLRAMQEGGRIGEANKIWNNILALELPVSDQQYTDVITGFGRQGEVTSAEAVFEHYVDEHWEGLSMAAINAMIATYSVAGLTADARRVFKIAENRNLPIASETFEMMICALATGGGGGGGAQLAEALALKDRMQELKLSVPANAYEALLRGANGEKDLEQLEALMNEIKAARIKPTAGVIAAAVEGAVAHGKMELAQQFRNMLATFRIAPTSQIDNAMIRGFLAAKDFVAANNVFTRMSATNRVAATYEMMVEGAVENGKVDAAQALLDDMMKASGAGASDDAVITRLQSLIAGASQGTSV</sequence>
<comment type="similarity">
    <text evidence="1">Belongs to the CCM1 family.</text>
</comment>
<feature type="region of interest" description="Disordered" evidence="5">
    <location>
        <begin position="33"/>
        <end position="108"/>
    </location>
</feature>
<evidence type="ECO:0000313" key="6">
    <source>
        <dbReference type="EMBL" id="KAJ3175700.1"/>
    </source>
</evidence>
<protein>
    <submittedName>
        <fullName evidence="6">Uncharacterized protein</fullName>
    </submittedName>
</protein>
<name>A0AAD5TG90_9FUNG</name>
<comment type="function">
    <text evidence="3">Regulates mitochondrial small subunit maturation by controlling 15S rRNA 5'-end processing. Localizes to the 5' precursor of the 15S rRNA in a position that is subsequently occupied by mS47 in the mature yeast mtSSU. Uses structure and sequence-specific RNA recognition, binding to a single-stranded region of the precursor and specifically recognizing bases -6 to -1. The exchange of Ccm1 for mS47 is coupled to the irreversible removal of precursor rRNA that is accompanied by conformational changes of the mitoribosomal proteins uS5m and mS26. These conformational changes signal completion of 5'-end rRNA processing through protection of the mature 5'-end of the 15S rRNA and stabilization of mS47. The removal of the 5' precursor together with the dissociation of Ccm1 may be catalyzed by the 5'-3' exoribonuclease Pet127. Involved in the specific removal of group I introns in mitochondrial encoded transcripts.</text>
</comment>
<comment type="subunit">
    <text evidence="4">Binds to mitochondrial small subunit 15S rRNA.</text>
</comment>
<dbReference type="Proteomes" id="UP001212152">
    <property type="component" value="Unassembled WGS sequence"/>
</dbReference>
<comment type="caution">
    <text evidence="6">The sequence shown here is derived from an EMBL/GenBank/DDBJ whole genome shotgun (WGS) entry which is preliminary data.</text>
</comment>
<gene>
    <name evidence="6" type="ORF">HDU87_005843</name>
</gene>
<keyword evidence="2" id="KW-0677">Repeat</keyword>
<evidence type="ECO:0000256" key="5">
    <source>
        <dbReference type="SAM" id="MobiDB-lite"/>
    </source>
</evidence>
<dbReference type="Gene3D" id="1.25.40.10">
    <property type="entry name" value="Tetratricopeptide repeat domain"/>
    <property type="match status" value="5"/>
</dbReference>
<evidence type="ECO:0000256" key="3">
    <source>
        <dbReference type="ARBA" id="ARBA00044493"/>
    </source>
</evidence>
<evidence type="ECO:0000313" key="7">
    <source>
        <dbReference type="Proteomes" id="UP001212152"/>
    </source>
</evidence>
<feature type="compositionally biased region" description="Polar residues" evidence="5">
    <location>
        <begin position="40"/>
        <end position="64"/>
    </location>
</feature>
<evidence type="ECO:0000256" key="2">
    <source>
        <dbReference type="ARBA" id="ARBA00022737"/>
    </source>
</evidence>
<organism evidence="6 7">
    <name type="scientific">Geranomyces variabilis</name>
    <dbReference type="NCBI Taxonomy" id="109894"/>
    <lineage>
        <taxon>Eukaryota</taxon>
        <taxon>Fungi</taxon>
        <taxon>Fungi incertae sedis</taxon>
        <taxon>Chytridiomycota</taxon>
        <taxon>Chytridiomycota incertae sedis</taxon>
        <taxon>Chytridiomycetes</taxon>
        <taxon>Spizellomycetales</taxon>
        <taxon>Powellomycetaceae</taxon>
        <taxon>Geranomyces</taxon>
    </lineage>
</organism>
<dbReference type="AlphaFoldDB" id="A0AAD5TG90"/>
<evidence type="ECO:0000256" key="1">
    <source>
        <dbReference type="ARBA" id="ARBA00006192"/>
    </source>
</evidence>
<feature type="compositionally biased region" description="Basic and acidic residues" evidence="5">
    <location>
        <begin position="65"/>
        <end position="85"/>
    </location>
</feature>
<dbReference type="InterPro" id="IPR011990">
    <property type="entry name" value="TPR-like_helical_dom_sf"/>
</dbReference>
<dbReference type="EMBL" id="JADGJQ010000049">
    <property type="protein sequence ID" value="KAJ3175700.1"/>
    <property type="molecule type" value="Genomic_DNA"/>
</dbReference>
<dbReference type="PANTHER" id="PTHR47447:SF21">
    <property type="entry name" value="PENTACOTRIPEPTIDE-REPEAT REGION OF PRORP DOMAIN-CONTAINING PROTEIN"/>
    <property type="match status" value="1"/>
</dbReference>
<accession>A0AAD5TG90</accession>
<evidence type="ECO:0000256" key="4">
    <source>
        <dbReference type="ARBA" id="ARBA00044511"/>
    </source>
</evidence>
<reference evidence="6" key="1">
    <citation type="submission" date="2020-05" db="EMBL/GenBank/DDBJ databases">
        <title>Phylogenomic resolution of chytrid fungi.</title>
        <authorList>
            <person name="Stajich J.E."/>
            <person name="Amses K."/>
            <person name="Simmons R."/>
            <person name="Seto K."/>
            <person name="Myers J."/>
            <person name="Bonds A."/>
            <person name="Quandt C.A."/>
            <person name="Barry K."/>
            <person name="Liu P."/>
            <person name="Grigoriev I."/>
            <person name="Longcore J.E."/>
            <person name="James T.Y."/>
        </authorList>
    </citation>
    <scope>NUCLEOTIDE SEQUENCE</scope>
    <source>
        <strain evidence="6">JEL0379</strain>
    </source>
</reference>
<proteinExistence type="inferred from homology"/>
<dbReference type="Pfam" id="PF01535">
    <property type="entry name" value="PPR"/>
    <property type="match status" value="1"/>
</dbReference>